<reference evidence="1 2" key="1">
    <citation type="journal article" date="2021" name="Plant Biotechnol. J.">
        <title>Multi-omics assisted identification of the key and species-specific regulatory components of drought-tolerant mechanisms in Gossypium stocksii.</title>
        <authorList>
            <person name="Yu D."/>
            <person name="Ke L."/>
            <person name="Zhang D."/>
            <person name="Wu Y."/>
            <person name="Sun Y."/>
            <person name="Mei J."/>
            <person name="Sun J."/>
            <person name="Sun Y."/>
        </authorList>
    </citation>
    <scope>NUCLEOTIDE SEQUENCE [LARGE SCALE GENOMIC DNA]</scope>
    <source>
        <strain evidence="2">cv. E1</strain>
        <tissue evidence="1">Leaf</tissue>
    </source>
</reference>
<dbReference type="EMBL" id="JAIQCV010000009">
    <property type="protein sequence ID" value="KAH1065708.1"/>
    <property type="molecule type" value="Genomic_DNA"/>
</dbReference>
<sequence length="114" mass="13341">MISGRMRGILQFLGECTTMFLRQRIRLGAGIWLWSGRETLSLMGLLRFLHPSIWLRKLRSRSLLRRVLGIWKCDVVAHQYYQFALFESHTFELTAHCELKNIIVLLATKLVPVI</sequence>
<dbReference type="AlphaFoldDB" id="A0A9D3ZU59"/>
<protein>
    <submittedName>
        <fullName evidence="1">Uncharacterized protein</fullName>
    </submittedName>
</protein>
<evidence type="ECO:0000313" key="1">
    <source>
        <dbReference type="EMBL" id="KAH1065708.1"/>
    </source>
</evidence>
<proteinExistence type="predicted"/>
<organism evidence="1 2">
    <name type="scientific">Gossypium stocksii</name>
    <dbReference type="NCBI Taxonomy" id="47602"/>
    <lineage>
        <taxon>Eukaryota</taxon>
        <taxon>Viridiplantae</taxon>
        <taxon>Streptophyta</taxon>
        <taxon>Embryophyta</taxon>
        <taxon>Tracheophyta</taxon>
        <taxon>Spermatophyta</taxon>
        <taxon>Magnoliopsida</taxon>
        <taxon>eudicotyledons</taxon>
        <taxon>Gunneridae</taxon>
        <taxon>Pentapetalae</taxon>
        <taxon>rosids</taxon>
        <taxon>malvids</taxon>
        <taxon>Malvales</taxon>
        <taxon>Malvaceae</taxon>
        <taxon>Malvoideae</taxon>
        <taxon>Gossypium</taxon>
    </lineage>
</organism>
<comment type="caution">
    <text evidence="1">The sequence shown here is derived from an EMBL/GenBank/DDBJ whole genome shotgun (WGS) entry which is preliminary data.</text>
</comment>
<keyword evidence="2" id="KW-1185">Reference proteome</keyword>
<gene>
    <name evidence="1" type="ORF">J1N35_030695</name>
</gene>
<evidence type="ECO:0000313" key="2">
    <source>
        <dbReference type="Proteomes" id="UP000828251"/>
    </source>
</evidence>
<accession>A0A9D3ZU59</accession>
<dbReference type="Proteomes" id="UP000828251">
    <property type="component" value="Unassembled WGS sequence"/>
</dbReference>
<name>A0A9D3ZU59_9ROSI</name>